<dbReference type="GO" id="GO:0032259">
    <property type="term" value="P:methylation"/>
    <property type="evidence" value="ECO:0007669"/>
    <property type="project" value="UniProtKB-KW"/>
</dbReference>
<name>A0A6M0R8K9_9CLOT</name>
<proteinExistence type="predicted"/>
<dbReference type="Proteomes" id="UP000473885">
    <property type="component" value="Unassembled WGS sequence"/>
</dbReference>
<evidence type="ECO:0000313" key="1">
    <source>
        <dbReference type="EMBL" id="NEZ45919.1"/>
    </source>
</evidence>
<dbReference type="SUPFAM" id="SSF53335">
    <property type="entry name" value="S-adenosyl-L-methionine-dependent methyltransferases"/>
    <property type="match status" value="1"/>
</dbReference>
<reference evidence="1 2" key="1">
    <citation type="submission" date="2019-04" db="EMBL/GenBank/DDBJ databases">
        <title>Genome sequencing of Clostridium botulinum Groups I-IV and Clostridium butyricum.</title>
        <authorList>
            <person name="Brunt J."/>
            <person name="Van Vliet A.H.M."/>
            <person name="Stringer S.C."/>
            <person name="Carter A.T."/>
            <person name="Peck M.W."/>
        </authorList>
    </citation>
    <scope>NUCLEOTIDE SEQUENCE [LARGE SCALE GENOMIC DNA]</scope>
    <source>
        <strain evidence="1 2">IFR 18/094</strain>
    </source>
</reference>
<evidence type="ECO:0000313" key="2">
    <source>
        <dbReference type="Proteomes" id="UP000473885"/>
    </source>
</evidence>
<keyword evidence="2" id="KW-1185">Reference proteome</keyword>
<dbReference type="AlphaFoldDB" id="A0A6M0R8K9"/>
<dbReference type="GO" id="GO:0008168">
    <property type="term" value="F:methyltransferase activity"/>
    <property type="evidence" value="ECO:0007669"/>
    <property type="project" value="UniProtKB-KW"/>
</dbReference>
<dbReference type="Gene3D" id="3.40.50.150">
    <property type="entry name" value="Vaccinia Virus protein VP39"/>
    <property type="match status" value="1"/>
</dbReference>
<sequence>MIDIKEIFINMEKEIFRGNLLDIGRDNYGIIYNIYKKYNDDINLEYVTGEQEKENIKENYYDNCILLFSFSNIFLKKNKTKILEDIYKFLKKDGCIYIWDIDKGINKTFNSKVKIVIPDGKIKEIFIKDLNLFKDSSSDTCVKLLETYFKMEEFKKSDGIYYIKARKINNNKDMTVRKGEKHENNFSCN</sequence>
<keyword evidence="1" id="KW-0808">Transferase</keyword>
<protein>
    <submittedName>
        <fullName evidence="1">Class I SAM-dependent methyltransferase</fullName>
    </submittedName>
</protein>
<organism evidence="1 2">
    <name type="scientific">Clostridium niameyense</name>
    <dbReference type="NCBI Taxonomy" id="1622073"/>
    <lineage>
        <taxon>Bacteria</taxon>
        <taxon>Bacillati</taxon>
        <taxon>Bacillota</taxon>
        <taxon>Clostridia</taxon>
        <taxon>Eubacteriales</taxon>
        <taxon>Clostridiaceae</taxon>
        <taxon>Clostridium</taxon>
    </lineage>
</organism>
<dbReference type="InterPro" id="IPR029063">
    <property type="entry name" value="SAM-dependent_MTases_sf"/>
</dbReference>
<dbReference type="EMBL" id="SXDP01000001">
    <property type="protein sequence ID" value="NEZ45919.1"/>
    <property type="molecule type" value="Genomic_DNA"/>
</dbReference>
<comment type="caution">
    <text evidence="1">The sequence shown here is derived from an EMBL/GenBank/DDBJ whole genome shotgun (WGS) entry which is preliminary data.</text>
</comment>
<gene>
    <name evidence="1" type="ORF">FDF74_01685</name>
</gene>
<keyword evidence="1" id="KW-0489">Methyltransferase</keyword>
<accession>A0A6M0R8K9</accession>